<proteinExistence type="predicted"/>
<comment type="caution">
    <text evidence="1">The sequence shown here is derived from an EMBL/GenBank/DDBJ whole genome shotgun (WGS) entry which is preliminary data.</text>
</comment>
<dbReference type="RefSeq" id="WP_204908038.1">
    <property type="nucleotide sequence ID" value="NZ_JACJLV010000005.1"/>
</dbReference>
<sequence length="97" mass="11246">MFQKLFGGSRFLKRMNTLLEIYACSHNASATYRELLRLKPLIRTEGERALYELNRASLLYDMKKFREAADVIVEIPALNPEFDARCASLRTKIMNAM</sequence>
<reference evidence="1" key="2">
    <citation type="journal article" date="2021" name="Sci. Rep.">
        <title>The distribution of antibiotic resistance genes in chicken gut microbiota commensals.</title>
        <authorList>
            <person name="Juricova H."/>
            <person name="Matiasovicova J."/>
            <person name="Kubasova T."/>
            <person name="Cejkova D."/>
            <person name="Rychlik I."/>
        </authorList>
    </citation>
    <scope>NUCLEOTIDE SEQUENCE</scope>
    <source>
        <strain evidence="1">An420c</strain>
    </source>
</reference>
<dbReference type="AlphaFoldDB" id="A0A938XFF6"/>
<name>A0A938XFF6_9CLOT</name>
<dbReference type="EMBL" id="JACJLV010000005">
    <property type="protein sequence ID" value="MBM6825971.1"/>
    <property type="molecule type" value="Genomic_DNA"/>
</dbReference>
<organism evidence="1 2">
    <name type="scientific">Mordavella massiliensis</name>
    <dbReference type="NCBI Taxonomy" id="1871024"/>
    <lineage>
        <taxon>Bacteria</taxon>
        <taxon>Bacillati</taxon>
        <taxon>Bacillota</taxon>
        <taxon>Clostridia</taxon>
        <taxon>Eubacteriales</taxon>
        <taxon>Clostridiaceae</taxon>
        <taxon>Mordavella</taxon>
    </lineage>
</organism>
<gene>
    <name evidence="1" type="ORF">H6A13_02475</name>
</gene>
<reference evidence="1" key="1">
    <citation type="submission" date="2020-08" db="EMBL/GenBank/DDBJ databases">
        <authorList>
            <person name="Cejkova D."/>
            <person name="Kubasova T."/>
            <person name="Jahodarova E."/>
            <person name="Rychlik I."/>
        </authorList>
    </citation>
    <scope>NUCLEOTIDE SEQUENCE</scope>
    <source>
        <strain evidence="1">An420c</strain>
    </source>
</reference>
<evidence type="ECO:0000313" key="2">
    <source>
        <dbReference type="Proteomes" id="UP000713880"/>
    </source>
</evidence>
<keyword evidence="2" id="KW-1185">Reference proteome</keyword>
<protein>
    <submittedName>
        <fullName evidence="1">Uncharacterized protein</fullName>
    </submittedName>
</protein>
<dbReference type="Proteomes" id="UP000713880">
    <property type="component" value="Unassembled WGS sequence"/>
</dbReference>
<accession>A0A938XFF6</accession>
<evidence type="ECO:0000313" key="1">
    <source>
        <dbReference type="EMBL" id="MBM6825971.1"/>
    </source>
</evidence>